<feature type="region of interest" description="Disordered" evidence="5">
    <location>
        <begin position="677"/>
        <end position="711"/>
    </location>
</feature>
<dbReference type="InterPro" id="IPR000192">
    <property type="entry name" value="Aminotrans_V_dom"/>
</dbReference>
<comment type="cofactor">
    <cofactor evidence="4">
        <name>pyridoxal 5'-phosphate</name>
        <dbReference type="ChEBI" id="CHEBI:597326"/>
    </cofactor>
</comment>
<evidence type="ECO:0000256" key="4">
    <source>
        <dbReference type="HAMAP-Rule" id="MF_03050"/>
    </source>
</evidence>
<dbReference type="Proteomes" id="UP000182235">
    <property type="component" value="Unassembled WGS sequence"/>
</dbReference>
<dbReference type="InterPro" id="IPR015422">
    <property type="entry name" value="PyrdxlP-dep_Trfase_small"/>
</dbReference>
<dbReference type="InterPro" id="IPR005303">
    <property type="entry name" value="MOCOS_middle"/>
</dbReference>
<dbReference type="STRING" id="1447872.A0A1J9Q810"/>
<gene>
    <name evidence="4" type="primary">hxB</name>
    <name evidence="7" type="ORF">AJ78_07892</name>
</gene>
<dbReference type="Pfam" id="PF03473">
    <property type="entry name" value="MOSC"/>
    <property type="match status" value="1"/>
</dbReference>
<organism evidence="7 8">
    <name type="scientific">Emergomyces pasteurianus Ep9510</name>
    <dbReference type="NCBI Taxonomy" id="1447872"/>
    <lineage>
        <taxon>Eukaryota</taxon>
        <taxon>Fungi</taxon>
        <taxon>Dikarya</taxon>
        <taxon>Ascomycota</taxon>
        <taxon>Pezizomycotina</taxon>
        <taxon>Eurotiomycetes</taxon>
        <taxon>Eurotiomycetidae</taxon>
        <taxon>Onygenales</taxon>
        <taxon>Ajellomycetaceae</taxon>
        <taxon>Emergomyces</taxon>
    </lineage>
</organism>
<evidence type="ECO:0000256" key="2">
    <source>
        <dbReference type="ARBA" id="ARBA00022898"/>
    </source>
</evidence>
<dbReference type="InterPro" id="IPR028886">
    <property type="entry name" value="MoCo_sulfurase"/>
</dbReference>
<dbReference type="EC" id="2.8.1.9" evidence="4"/>
<dbReference type="SUPFAM" id="SSF53383">
    <property type="entry name" value="PLP-dependent transferases"/>
    <property type="match status" value="1"/>
</dbReference>
<feature type="active site" evidence="4">
    <location>
        <position position="433"/>
    </location>
</feature>
<dbReference type="OrthoDB" id="10264306at2759"/>
<feature type="compositionally biased region" description="Polar residues" evidence="5">
    <location>
        <begin position="686"/>
        <end position="711"/>
    </location>
</feature>
<sequence length="891" mass="98787">MQGQLLCSQLDGQPDQLRLWHSGYTDQVEDIREREYPSLRVFETRSLVALLTHLFGIRSCSTETIYLDHAGTTLYPASLIDAFSREMKANLFGNPHSASSSSQLSTQRVDDARLRVLRFFKANPDNFDVVFVANATAGIKLVADALRDCDEDGFWYGYHVDAHTSLVGVREVAVKGRRCFADDDEVEEWISHHHHHALHTRIRPSGPFLFAYPAQSNMTGRRLPLDWCRKLRTCNIFSLLDAASLVSTSPLDLSNSDSAPDFTVLSFYKIFGFPDLGALIVRKGSHNIFDKRRYFGGGTVGMVTSLEDQWHAKKTTSMHDQLEDGTLPFHNIIALHSAFDVYERIYGSMENISRHTSALAKLLYDGLSSKRHANGSSVCEMYKHNTSSYDDRATQGPIVSFNMRNSNGEWIGKSEVEKLAAVKNIQIRSGTLCNPGGMAHHLGLKIGEMKRNYNAGQRCGDDNDIIEGKPTGGLRVSLGAMSSIGDVNRFLDFIDEFYVDNSHTTRSSLTPQGESQSEKPPTSRFYVERLCVYPIKSCGAFVIPDGKQWEVKPEGLAWDREWCIMHQGTGVALNQKRYPRMALIRPVIHLDRGVLEISHGTPGIDRKSLELPLSGQSVDISTAELCENSMKKSSMVCGDRVTVQVYSSPVVSAFFSEFLEVPCTLARFPANSYIRYSKPGPRSRLPETNSPSNSMPGAFPQSTPSSQLHKNPILFSNESPMLLISRSSVNKLNETIKLSGKPTSTGARAVAVDVFRANIIVAENPTLAPKNKTTYGNNATASNATSTPPTSLAEQPYIEDTWIGFRVGPYKFDVLGSCQRCQMVCVDQFTAARSDEPFSTLVKTRKIGGKVVFGRHVCLSPEVGEGITKPVREKAMINTGQVVEPLYGEPF</sequence>
<evidence type="ECO:0000256" key="1">
    <source>
        <dbReference type="ARBA" id="ARBA00022679"/>
    </source>
</evidence>
<dbReference type="SUPFAM" id="SSF141673">
    <property type="entry name" value="MOSC N-terminal domain-like"/>
    <property type="match status" value="1"/>
</dbReference>
<dbReference type="InterPro" id="IPR005302">
    <property type="entry name" value="MoCF_Sase_C"/>
</dbReference>
<keyword evidence="1 4" id="KW-0808">Transferase</keyword>
<feature type="modified residue" description="N6-(pyridoxal phosphate)lysine" evidence="4">
    <location>
        <position position="269"/>
    </location>
</feature>
<dbReference type="InterPro" id="IPR015424">
    <property type="entry name" value="PyrdxlP-dep_Trfase"/>
</dbReference>
<feature type="domain" description="MOSC" evidence="6">
    <location>
        <begin position="697"/>
        <end position="886"/>
    </location>
</feature>
<comment type="caution">
    <text evidence="7">The sequence shown here is derived from an EMBL/GenBank/DDBJ whole genome shotgun (WGS) entry which is preliminary data.</text>
</comment>
<dbReference type="Pfam" id="PF00266">
    <property type="entry name" value="Aminotran_5"/>
    <property type="match status" value="1"/>
</dbReference>
<dbReference type="VEuPathDB" id="FungiDB:AJ78_07892"/>
<dbReference type="AlphaFoldDB" id="A0A1J9Q810"/>
<dbReference type="GO" id="GO:0030151">
    <property type="term" value="F:molybdenum ion binding"/>
    <property type="evidence" value="ECO:0007669"/>
    <property type="project" value="UniProtKB-UniRule"/>
</dbReference>
<proteinExistence type="inferred from homology"/>
<protein>
    <recommendedName>
        <fullName evidence="4">Molybdenum cofactor sulfurase</fullName>
        <shortName evidence="4">MCS</shortName>
        <shortName evidence="4">MOS</shortName>
        <shortName evidence="4">MoCo sulfurase</shortName>
        <ecNumber evidence="4">2.8.1.9</ecNumber>
    </recommendedName>
    <alternativeName>
        <fullName evidence="4">Molybdenum cofactor sulfurtransferase</fullName>
    </alternativeName>
</protein>
<dbReference type="GO" id="GO:0016829">
    <property type="term" value="F:lyase activity"/>
    <property type="evidence" value="ECO:0007669"/>
    <property type="project" value="UniProtKB-UniRule"/>
</dbReference>
<comment type="function">
    <text evidence="4">Sulfurates the molybdenum cofactor. Sulfation of molybdenum is essential for xanthine dehydrogenase (XDH) and aldehyde oxidase (ADO) enzymes in which molybdenum cofactor is liganded by 1 oxygen and 1 sulfur atom in active form.</text>
</comment>
<keyword evidence="3 4" id="KW-0501">Molybdenum cofactor biosynthesis</keyword>
<feature type="compositionally biased region" description="Low complexity" evidence="5">
    <location>
        <begin position="777"/>
        <end position="791"/>
    </location>
</feature>
<evidence type="ECO:0000313" key="7">
    <source>
        <dbReference type="EMBL" id="OJD11309.1"/>
    </source>
</evidence>
<name>A0A1J9Q810_9EURO</name>
<dbReference type="Gene3D" id="3.40.640.10">
    <property type="entry name" value="Type I PLP-dependent aspartate aminotransferase-like (Major domain)"/>
    <property type="match status" value="1"/>
</dbReference>
<comment type="catalytic activity">
    <reaction evidence="4">
        <text>Mo-molybdopterin + L-cysteine + AH2 = thio-Mo-molybdopterin + L-alanine + A + H2O</text>
        <dbReference type="Rhea" id="RHEA:42636"/>
        <dbReference type="ChEBI" id="CHEBI:13193"/>
        <dbReference type="ChEBI" id="CHEBI:15377"/>
        <dbReference type="ChEBI" id="CHEBI:17499"/>
        <dbReference type="ChEBI" id="CHEBI:35235"/>
        <dbReference type="ChEBI" id="CHEBI:57972"/>
        <dbReference type="ChEBI" id="CHEBI:71302"/>
        <dbReference type="ChEBI" id="CHEBI:82685"/>
        <dbReference type="EC" id="2.8.1.9"/>
    </reaction>
</comment>
<evidence type="ECO:0000313" key="8">
    <source>
        <dbReference type="Proteomes" id="UP000182235"/>
    </source>
</evidence>
<evidence type="ECO:0000256" key="5">
    <source>
        <dbReference type="SAM" id="MobiDB-lite"/>
    </source>
</evidence>
<dbReference type="Gene3D" id="3.90.1150.10">
    <property type="entry name" value="Aspartate Aminotransferase, domain 1"/>
    <property type="match status" value="1"/>
</dbReference>
<keyword evidence="8" id="KW-1185">Reference proteome</keyword>
<dbReference type="Pfam" id="PF03476">
    <property type="entry name" value="MOSC_N"/>
    <property type="match status" value="1"/>
</dbReference>
<dbReference type="GO" id="GO:0008265">
    <property type="term" value="F:molybdenum cofactor sulfurtransferase activity"/>
    <property type="evidence" value="ECO:0007669"/>
    <property type="project" value="UniProtKB-UniRule"/>
</dbReference>
<feature type="region of interest" description="Disordered" evidence="5">
    <location>
        <begin position="771"/>
        <end position="792"/>
    </location>
</feature>
<dbReference type="PANTHER" id="PTHR14237:SF80">
    <property type="entry name" value="MOLYBDENUM COFACTOR SULFURASE"/>
    <property type="match status" value="1"/>
</dbReference>
<reference evidence="7 8" key="1">
    <citation type="submission" date="2015-07" db="EMBL/GenBank/DDBJ databases">
        <title>Emmonsia species relationships and genome sequence.</title>
        <authorList>
            <consortium name="The Broad Institute Genomics Platform"/>
            <person name="Cuomo C.A."/>
            <person name="Munoz J.F."/>
            <person name="Imamovic A."/>
            <person name="Priest M.E."/>
            <person name="Young S."/>
            <person name="Clay O.K."/>
            <person name="McEwen J.G."/>
        </authorList>
    </citation>
    <scope>NUCLEOTIDE SEQUENCE [LARGE SCALE GENOMIC DNA]</scope>
    <source>
        <strain evidence="7 8">UAMH 9510</strain>
    </source>
</reference>
<comment type="similarity">
    <text evidence="4">Belongs to the class-V pyridoxal-phosphate-dependent aminotransferase family. MOCOS subfamily.</text>
</comment>
<dbReference type="PROSITE" id="PS51340">
    <property type="entry name" value="MOSC"/>
    <property type="match status" value="1"/>
</dbReference>
<evidence type="ECO:0000259" key="6">
    <source>
        <dbReference type="PROSITE" id="PS51340"/>
    </source>
</evidence>
<dbReference type="EMBL" id="LGRN01000569">
    <property type="protein sequence ID" value="OJD11309.1"/>
    <property type="molecule type" value="Genomic_DNA"/>
</dbReference>
<dbReference type="PANTHER" id="PTHR14237">
    <property type="entry name" value="MOLYBDOPTERIN COFACTOR SULFURASE MOSC"/>
    <property type="match status" value="1"/>
</dbReference>
<dbReference type="GO" id="GO:0030170">
    <property type="term" value="F:pyridoxal phosphate binding"/>
    <property type="evidence" value="ECO:0007669"/>
    <property type="project" value="UniProtKB-UniRule"/>
</dbReference>
<evidence type="ECO:0000256" key="3">
    <source>
        <dbReference type="ARBA" id="ARBA00023150"/>
    </source>
</evidence>
<dbReference type="InterPro" id="IPR015421">
    <property type="entry name" value="PyrdxlP-dep_Trfase_major"/>
</dbReference>
<accession>A0A1J9Q810</accession>
<dbReference type="GO" id="GO:0006777">
    <property type="term" value="P:Mo-molybdopterin cofactor biosynthetic process"/>
    <property type="evidence" value="ECO:0007669"/>
    <property type="project" value="UniProtKB-UniRule"/>
</dbReference>
<dbReference type="HAMAP" id="MF_03050">
    <property type="entry name" value="MOCOS"/>
    <property type="match status" value="1"/>
</dbReference>
<keyword evidence="2 4" id="KW-0663">Pyridoxal phosphate</keyword>